<protein>
    <submittedName>
        <fullName evidence="1">Uncharacterized protein</fullName>
    </submittedName>
</protein>
<keyword evidence="2" id="KW-1185">Reference proteome</keyword>
<organism evidence="1 2">
    <name type="scientific">Russula earlei</name>
    <dbReference type="NCBI Taxonomy" id="71964"/>
    <lineage>
        <taxon>Eukaryota</taxon>
        <taxon>Fungi</taxon>
        <taxon>Dikarya</taxon>
        <taxon>Basidiomycota</taxon>
        <taxon>Agaricomycotina</taxon>
        <taxon>Agaricomycetes</taxon>
        <taxon>Russulales</taxon>
        <taxon>Russulaceae</taxon>
        <taxon>Russula</taxon>
    </lineage>
</organism>
<gene>
    <name evidence="1" type="ORF">F5148DRAFT_1273411</name>
</gene>
<dbReference type="EMBL" id="JAGFNK010000004">
    <property type="protein sequence ID" value="KAI9513007.1"/>
    <property type="molecule type" value="Genomic_DNA"/>
</dbReference>
<comment type="caution">
    <text evidence="1">The sequence shown here is derived from an EMBL/GenBank/DDBJ whole genome shotgun (WGS) entry which is preliminary data.</text>
</comment>
<dbReference type="Proteomes" id="UP001207468">
    <property type="component" value="Unassembled WGS sequence"/>
</dbReference>
<evidence type="ECO:0000313" key="1">
    <source>
        <dbReference type="EMBL" id="KAI9513007.1"/>
    </source>
</evidence>
<accession>A0ACC0UND7</accession>
<sequence length="340" mass="39186">MDLVLSIADEYLLDKAWAVLVPASVFVTPSVDANVNASLSLASVALPIVSPPTSWHQLLVSYLPHPPLPSPCDILLPVSAWPRDYVPRQLISLSVVTLIGIFFLYVLFAALSYQYIFNHDMMNHPRFLKDQVKLEIQCSLRAFPGMTLLTLPWFQAEVRGYSRLYDNVGDYGLAYLLFSIPFFLIFTDYGIYWVHRTLHHPSIYKYVHKPHHKWLIPTPFASHAFHPLDGYLQSVPYHLFIFLFPLHRWLYLGLFVFVNFWSILIHDSDMITGHALENVINGPAHHTLHHLYFTVNYGQYFTWADRWGGSYRQPASELDPLLEALAAKETKMKEALTKEE</sequence>
<evidence type="ECO:0000313" key="2">
    <source>
        <dbReference type="Proteomes" id="UP001207468"/>
    </source>
</evidence>
<proteinExistence type="predicted"/>
<name>A0ACC0UND7_9AGAM</name>
<reference evidence="1" key="1">
    <citation type="submission" date="2021-03" db="EMBL/GenBank/DDBJ databases">
        <title>Evolutionary priming and transition to the ectomycorrhizal habit in an iconic lineage of mushroom-forming fungi: is preadaptation a requirement?</title>
        <authorList>
            <consortium name="DOE Joint Genome Institute"/>
            <person name="Looney B.P."/>
            <person name="Miyauchi S."/>
            <person name="Morin E."/>
            <person name="Drula E."/>
            <person name="Courty P.E."/>
            <person name="Chicoki N."/>
            <person name="Fauchery L."/>
            <person name="Kohler A."/>
            <person name="Kuo A."/>
            <person name="LaButti K."/>
            <person name="Pangilinan J."/>
            <person name="Lipzen A."/>
            <person name="Riley R."/>
            <person name="Andreopoulos W."/>
            <person name="He G."/>
            <person name="Johnson J."/>
            <person name="Barry K.W."/>
            <person name="Grigoriev I.V."/>
            <person name="Nagy L."/>
            <person name="Hibbett D."/>
            <person name="Henrissat B."/>
            <person name="Matheny P.B."/>
            <person name="Labbe J."/>
            <person name="Martin A.F."/>
        </authorList>
    </citation>
    <scope>NUCLEOTIDE SEQUENCE</scope>
    <source>
        <strain evidence="1">BPL698</strain>
    </source>
</reference>